<keyword evidence="1" id="KW-0812">Transmembrane</keyword>
<proteinExistence type="predicted"/>
<evidence type="ECO:0000256" key="1">
    <source>
        <dbReference type="SAM" id="Phobius"/>
    </source>
</evidence>
<dbReference type="EMBL" id="HACA01020892">
    <property type="protein sequence ID" value="CDW38253.1"/>
    <property type="molecule type" value="Transcribed_RNA"/>
</dbReference>
<protein>
    <submittedName>
        <fullName evidence="2">Uncharacterized protein</fullName>
    </submittedName>
</protein>
<evidence type="ECO:0000313" key="2">
    <source>
        <dbReference type="EMBL" id="CDW38253.1"/>
    </source>
</evidence>
<name>A0A0K2UJ49_LEPSM</name>
<reference evidence="2" key="1">
    <citation type="submission" date="2014-05" db="EMBL/GenBank/DDBJ databases">
        <authorList>
            <person name="Chronopoulou M."/>
        </authorList>
    </citation>
    <scope>NUCLEOTIDE SEQUENCE</scope>
    <source>
        <tissue evidence="2">Whole organism</tissue>
    </source>
</reference>
<keyword evidence="1" id="KW-0472">Membrane</keyword>
<accession>A0A0K2UJ49</accession>
<sequence>MNSKLVTATRMKALLGVNIVMYTFIGFFIQDLSIHAKDILAGEESNPRQLFHASERLGASNFNQLS</sequence>
<keyword evidence="1" id="KW-1133">Transmembrane helix</keyword>
<organism evidence="2">
    <name type="scientific">Lepeophtheirus salmonis</name>
    <name type="common">Salmon louse</name>
    <name type="synonym">Caligus salmonis</name>
    <dbReference type="NCBI Taxonomy" id="72036"/>
    <lineage>
        <taxon>Eukaryota</taxon>
        <taxon>Metazoa</taxon>
        <taxon>Ecdysozoa</taxon>
        <taxon>Arthropoda</taxon>
        <taxon>Crustacea</taxon>
        <taxon>Multicrustacea</taxon>
        <taxon>Hexanauplia</taxon>
        <taxon>Copepoda</taxon>
        <taxon>Siphonostomatoida</taxon>
        <taxon>Caligidae</taxon>
        <taxon>Lepeophtheirus</taxon>
    </lineage>
</organism>
<feature type="transmembrane region" description="Helical" evidence="1">
    <location>
        <begin position="12"/>
        <end position="29"/>
    </location>
</feature>
<dbReference type="AlphaFoldDB" id="A0A0K2UJ49"/>